<feature type="region of interest" description="Disordered" evidence="2">
    <location>
        <begin position="967"/>
        <end position="1003"/>
    </location>
</feature>
<feature type="compositionally biased region" description="Basic and acidic residues" evidence="2">
    <location>
        <begin position="577"/>
        <end position="589"/>
    </location>
</feature>
<dbReference type="Proteomes" id="UP001327560">
    <property type="component" value="Chromosome 9"/>
</dbReference>
<evidence type="ECO:0000313" key="5">
    <source>
        <dbReference type="Proteomes" id="UP001327560"/>
    </source>
</evidence>
<reference evidence="4 5" key="1">
    <citation type="submission" date="2023-10" db="EMBL/GenBank/DDBJ databases">
        <title>Chromosome-scale genome assembly provides insights into flower coloration mechanisms of Canna indica.</title>
        <authorList>
            <person name="Li C."/>
        </authorList>
    </citation>
    <scope>NUCLEOTIDE SEQUENCE [LARGE SCALE GENOMIC DNA]</scope>
    <source>
        <tissue evidence="4">Flower</tissue>
    </source>
</reference>
<gene>
    <name evidence="4" type="ORF">Cni_G27919</name>
</gene>
<feature type="domain" description="TFIIS N-terminal" evidence="3">
    <location>
        <begin position="73"/>
        <end position="153"/>
    </location>
</feature>
<dbReference type="InterPro" id="IPR035441">
    <property type="entry name" value="TFIIS/LEDGF_dom_sf"/>
</dbReference>
<dbReference type="PANTHER" id="PTHR47292:SF1">
    <property type="entry name" value="TRANSCRIPTION ELONGATION FACTOR (TFIIS) FAMILY PROTEIN"/>
    <property type="match status" value="1"/>
</dbReference>
<feature type="region of interest" description="Disordered" evidence="2">
    <location>
        <begin position="226"/>
        <end position="247"/>
    </location>
</feature>
<feature type="compositionally biased region" description="Basic and acidic residues" evidence="2">
    <location>
        <begin position="548"/>
        <end position="560"/>
    </location>
</feature>
<dbReference type="PANTHER" id="PTHR47292">
    <property type="entry name" value="TRANSCRIPTION ELONGATION FACTOR (TFIIS) FAMILY PROTEIN-RELATED"/>
    <property type="match status" value="1"/>
</dbReference>
<dbReference type="Pfam" id="PF08711">
    <property type="entry name" value="Med26"/>
    <property type="match status" value="1"/>
</dbReference>
<dbReference type="EMBL" id="CP136898">
    <property type="protein sequence ID" value="WOL19122.1"/>
    <property type="molecule type" value="Genomic_DNA"/>
</dbReference>
<feature type="compositionally biased region" description="Polar residues" evidence="2">
    <location>
        <begin position="969"/>
        <end position="978"/>
    </location>
</feature>
<name>A0AAQ3L1M8_9LILI</name>
<dbReference type="Gene3D" id="1.20.930.10">
    <property type="entry name" value="Conserved domain common to transcription factors TFIIS, elongin A, CRSP70"/>
    <property type="match status" value="1"/>
</dbReference>
<dbReference type="GO" id="GO:0005634">
    <property type="term" value="C:nucleus"/>
    <property type="evidence" value="ECO:0007669"/>
    <property type="project" value="UniProtKB-SubCell"/>
</dbReference>
<dbReference type="SUPFAM" id="SSF47676">
    <property type="entry name" value="Conserved domain common to transcription factors TFIIS, elongin A, CRSP70"/>
    <property type="match status" value="1"/>
</dbReference>
<feature type="compositionally biased region" description="Polar residues" evidence="2">
    <location>
        <begin position="511"/>
        <end position="524"/>
    </location>
</feature>
<sequence>MTLEDFFTLSEMRDGLSSLARVEELLTMIQKLNDCATSNLSDAVRQWSTVASVITATDHNECLNQFIELNGLSFLNKWLKEALNITAGDGAVLAEGLIHSILTSFDRLPIDYKRITVSGVGATIELLLNHKSIPIKEKAKDLYEKWNHARTDVCFHDQDKSGARQSDEPGPSEDMQTSENCTNVANTVVGAPPCSVGIDEGISEVESAGTALQVSSVGRCSESSPLELTNKESVPTPHQALSTPLNSIDPNAVVTNVNSSVPSLVSNLSEENLPVTEESVEEKPLMGTSSQFCQERNEDDRRDASVSKDVPNAKQIEMEREEVKLSTSSQREIGNNSSSFPISASMTALVADGEATISCKLDSENGDSSASRATQQQPVAGVVDYESEKCLTTVKESIETVNHTSGFDGLSCTANILSNTGDPQLSGQKDEAMHTVIKDIDHEVKLKKHKSHFSTSTDFLKVVKAKPTEEISQKSEMRLECLDDALEVARQVAIAVEKEVVDYREPFCSSPEFNSGETTGSHSPNSDEENQDQPMPEEAGGNSSSGNDHSDNSSHDKESEITENISSDPENSDQDAESPKPKLAGKESVGKSIDGCTFDLNADFCSDEPESSMKPVLKMPLNVSAPVAVIASSKGAQGLPGTLHFGGEMGWKGSAATSAFRPASPRRTPDGERTSSGPKQKSIFLEFDLNLAERVDEVDDEPISEKQFPASSSLPSGDSCVEVSSKSEKLALDLNRIGEEDGSTYPFSSWKLHFQNGERSLSSASSSSYRQPSLRDFDLNDNPSFSEIGGSQYLGNSSSKVFDSRGGSTSHEPVIKIMGSKISVDRKDNNINQIPHFFVPNGLSMEPAMVARPLLPCTNMPTPAYGYTGLPAGPTMSVPPSYYSPGGISYMADTRGPTVVPHGPSPRLPFLVGASNMHYMAGFGAPRPSFDLNNGMASAEGGIREGGSGSVEHLFFQGHRGWMEEHAKNATQPSSSAVTLKRKEPDSGWESSLYGFKKMTSRQ</sequence>
<dbReference type="InterPro" id="IPR017923">
    <property type="entry name" value="TFIIS_N"/>
</dbReference>
<dbReference type="AlphaFoldDB" id="A0AAQ3L1M8"/>
<organism evidence="4 5">
    <name type="scientific">Canna indica</name>
    <name type="common">Indian-shot</name>
    <dbReference type="NCBI Taxonomy" id="4628"/>
    <lineage>
        <taxon>Eukaryota</taxon>
        <taxon>Viridiplantae</taxon>
        <taxon>Streptophyta</taxon>
        <taxon>Embryophyta</taxon>
        <taxon>Tracheophyta</taxon>
        <taxon>Spermatophyta</taxon>
        <taxon>Magnoliopsida</taxon>
        <taxon>Liliopsida</taxon>
        <taxon>Zingiberales</taxon>
        <taxon>Cannaceae</taxon>
        <taxon>Canna</taxon>
    </lineage>
</organism>
<proteinExistence type="predicted"/>
<feature type="compositionally biased region" description="Polar residues" evidence="2">
    <location>
        <begin position="325"/>
        <end position="338"/>
    </location>
</feature>
<protein>
    <recommendedName>
        <fullName evidence="3">TFIIS N-terminal domain-containing protein</fullName>
    </recommendedName>
</protein>
<accession>A0AAQ3L1M8</accession>
<keyword evidence="5" id="KW-1185">Reference proteome</keyword>
<feature type="compositionally biased region" description="Basic and acidic residues" evidence="2">
    <location>
        <begin position="157"/>
        <end position="167"/>
    </location>
</feature>
<feature type="region of interest" description="Disordered" evidence="2">
    <location>
        <begin position="698"/>
        <end position="721"/>
    </location>
</feature>
<feature type="region of interest" description="Disordered" evidence="2">
    <location>
        <begin position="654"/>
        <end position="679"/>
    </location>
</feature>
<keyword evidence="1" id="KW-0539">Nucleus</keyword>
<feature type="region of interest" description="Disordered" evidence="2">
    <location>
        <begin position="157"/>
        <end position="178"/>
    </location>
</feature>
<evidence type="ECO:0000256" key="2">
    <source>
        <dbReference type="SAM" id="MobiDB-lite"/>
    </source>
</evidence>
<evidence type="ECO:0000259" key="3">
    <source>
        <dbReference type="PROSITE" id="PS51319"/>
    </source>
</evidence>
<dbReference type="PROSITE" id="PS51319">
    <property type="entry name" value="TFIIS_N"/>
    <property type="match status" value="1"/>
</dbReference>
<feature type="region of interest" description="Disordered" evidence="2">
    <location>
        <begin position="507"/>
        <end position="592"/>
    </location>
</feature>
<feature type="region of interest" description="Disordered" evidence="2">
    <location>
        <begin position="268"/>
        <end position="338"/>
    </location>
</feature>
<evidence type="ECO:0000256" key="1">
    <source>
        <dbReference type="PROSITE-ProRule" id="PRU00649"/>
    </source>
</evidence>
<comment type="subcellular location">
    <subcellularLocation>
        <location evidence="1">Nucleus</location>
    </subcellularLocation>
</comment>
<evidence type="ECO:0000313" key="4">
    <source>
        <dbReference type="EMBL" id="WOL19122.1"/>
    </source>
</evidence>
<feature type="compositionally biased region" description="Basic and acidic residues" evidence="2">
    <location>
        <begin position="295"/>
        <end position="306"/>
    </location>
</feature>